<evidence type="ECO:0000256" key="1">
    <source>
        <dbReference type="ARBA" id="ARBA00023125"/>
    </source>
</evidence>
<dbReference type="InterPro" id="IPR047057">
    <property type="entry name" value="MerR_fam"/>
</dbReference>
<dbReference type="GO" id="GO:0003677">
    <property type="term" value="F:DNA binding"/>
    <property type="evidence" value="ECO:0007669"/>
    <property type="project" value="UniProtKB-KW"/>
</dbReference>
<comment type="caution">
    <text evidence="3">The sequence shown here is derived from an EMBL/GenBank/DDBJ whole genome shotgun (WGS) entry which is preliminary data.</text>
</comment>
<feature type="domain" description="HTH merR-type" evidence="2">
    <location>
        <begin position="27"/>
        <end position="85"/>
    </location>
</feature>
<evidence type="ECO:0000313" key="4">
    <source>
        <dbReference type="Proteomes" id="UP000655208"/>
    </source>
</evidence>
<dbReference type="EMBL" id="BMNA01000011">
    <property type="protein sequence ID" value="GGM13196.1"/>
    <property type="molecule type" value="Genomic_DNA"/>
</dbReference>
<dbReference type="InterPro" id="IPR009061">
    <property type="entry name" value="DNA-bd_dom_put_sf"/>
</dbReference>
<keyword evidence="4" id="KW-1185">Reference proteome</keyword>
<gene>
    <name evidence="3" type="ORF">GCM10011594_36380</name>
</gene>
<sequence length="241" mass="26016">MTAAGLPSSGMMSIGSVLARLKPEFPDISISKIRYLESEGLITPHRTPSGYRQFSSTDVDRLRYVLAAQRDHYLPLRVIKDQLDAIDRGLEPATPSPRLPRALAVAGGPAPADLAPAAEVRMTRAELRSESGLTDADLTELEQYGLLAPRSGGWYDADAAVLATTVAELLAAGLEPRHLRPFRTAAERESALVAQLVSAQARQRDPDARERAGAEATELAAVVLRLHALLVKAALRRELGR</sequence>
<reference evidence="3" key="2">
    <citation type="submission" date="2020-09" db="EMBL/GenBank/DDBJ databases">
        <authorList>
            <person name="Sun Q."/>
            <person name="Zhou Y."/>
        </authorList>
    </citation>
    <scope>NUCLEOTIDE SEQUENCE</scope>
    <source>
        <strain evidence="3">CGMCC 4.7308</strain>
    </source>
</reference>
<dbReference type="InterPro" id="IPR000551">
    <property type="entry name" value="MerR-type_HTH_dom"/>
</dbReference>
<dbReference type="PANTHER" id="PTHR30204">
    <property type="entry name" value="REDOX-CYCLING DRUG-SENSING TRANSCRIPTIONAL ACTIVATOR SOXR"/>
    <property type="match status" value="1"/>
</dbReference>
<dbReference type="Pfam" id="PF00376">
    <property type="entry name" value="MerR"/>
    <property type="match status" value="1"/>
</dbReference>
<dbReference type="GO" id="GO:0003700">
    <property type="term" value="F:DNA-binding transcription factor activity"/>
    <property type="evidence" value="ECO:0007669"/>
    <property type="project" value="InterPro"/>
</dbReference>
<accession>A0A917WLZ5</accession>
<dbReference type="Gene3D" id="1.10.1660.10">
    <property type="match status" value="1"/>
</dbReference>
<organism evidence="3 4">
    <name type="scientific">Nakamurella endophytica</name>
    <dbReference type="NCBI Taxonomy" id="1748367"/>
    <lineage>
        <taxon>Bacteria</taxon>
        <taxon>Bacillati</taxon>
        <taxon>Actinomycetota</taxon>
        <taxon>Actinomycetes</taxon>
        <taxon>Nakamurellales</taxon>
        <taxon>Nakamurellaceae</taxon>
        <taxon>Nakamurella</taxon>
    </lineage>
</organism>
<dbReference type="CDD" id="cd00592">
    <property type="entry name" value="HTH_MerR-like"/>
    <property type="match status" value="1"/>
</dbReference>
<name>A0A917WLZ5_9ACTN</name>
<keyword evidence="1" id="KW-0238">DNA-binding</keyword>
<dbReference type="Proteomes" id="UP000655208">
    <property type="component" value="Unassembled WGS sequence"/>
</dbReference>
<dbReference type="AlphaFoldDB" id="A0A917WLZ5"/>
<dbReference type="SUPFAM" id="SSF46955">
    <property type="entry name" value="Putative DNA-binding domain"/>
    <property type="match status" value="1"/>
</dbReference>
<evidence type="ECO:0000259" key="2">
    <source>
        <dbReference type="PROSITE" id="PS50937"/>
    </source>
</evidence>
<reference evidence="3" key="1">
    <citation type="journal article" date="2014" name="Int. J. Syst. Evol. Microbiol.">
        <title>Complete genome sequence of Corynebacterium casei LMG S-19264T (=DSM 44701T), isolated from a smear-ripened cheese.</title>
        <authorList>
            <consortium name="US DOE Joint Genome Institute (JGI-PGF)"/>
            <person name="Walter F."/>
            <person name="Albersmeier A."/>
            <person name="Kalinowski J."/>
            <person name="Ruckert C."/>
        </authorList>
    </citation>
    <scope>NUCLEOTIDE SEQUENCE</scope>
    <source>
        <strain evidence="3">CGMCC 4.7308</strain>
    </source>
</reference>
<evidence type="ECO:0000313" key="3">
    <source>
        <dbReference type="EMBL" id="GGM13196.1"/>
    </source>
</evidence>
<protein>
    <submittedName>
        <fullName evidence="3">MerR family transcriptional regulator</fullName>
    </submittedName>
</protein>
<dbReference type="PROSITE" id="PS50937">
    <property type="entry name" value="HTH_MERR_2"/>
    <property type="match status" value="1"/>
</dbReference>
<dbReference type="SMART" id="SM00422">
    <property type="entry name" value="HTH_MERR"/>
    <property type="match status" value="1"/>
</dbReference>
<dbReference type="PANTHER" id="PTHR30204:SF89">
    <property type="entry name" value="HTH MERR-TYPE DOMAIN-CONTAINING PROTEIN"/>
    <property type="match status" value="1"/>
</dbReference>
<dbReference type="RefSeq" id="WP_188944039.1">
    <property type="nucleotide sequence ID" value="NZ_BMNA01000011.1"/>
</dbReference>
<proteinExistence type="predicted"/>